<reference evidence="2" key="1">
    <citation type="submission" date="2021-12" db="EMBL/GenBank/DDBJ databases">
        <title>Curvularia clavata genome.</title>
        <authorList>
            <person name="Cao Y."/>
        </authorList>
    </citation>
    <scope>NUCLEOTIDE SEQUENCE</scope>
    <source>
        <strain evidence="2">Yc1106</strain>
    </source>
</reference>
<dbReference type="PANTHER" id="PTHR43792:SF1">
    <property type="entry name" value="N-ACETYLTRANSFERASE DOMAIN-CONTAINING PROTEIN"/>
    <property type="match status" value="1"/>
</dbReference>
<dbReference type="EMBL" id="CP089275">
    <property type="protein sequence ID" value="USP74897.1"/>
    <property type="molecule type" value="Genomic_DNA"/>
</dbReference>
<sequence>MSSNSFVLLTSGLVIVPTPLVLHNQSYLGLYASLHADAAFCEMGFGASFPPKNWTEEETRKVILTRDIARCWQPRNMGDFAVGLRSTAQLDQFTARPISGTEDQLHVIEGHDSEALSQSYSHVEWIGYAGVRDATTTSMPPRTDSDPPLPHWLEMIELRYGVAPAYWGKGLAREAAEAVIQWAGRERGVRRFIAETERENTRSGRVLEKMGFSKTEGTNYWKDENEIEWERKFVV</sequence>
<dbReference type="AlphaFoldDB" id="A0A9Q8Z376"/>
<evidence type="ECO:0000259" key="1">
    <source>
        <dbReference type="PROSITE" id="PS51186"/>
    </source>
</evidence>
<organism evidence="2 3">
    <name type="scientific">Curvularia clavata</name>
    <dbReference type="NCBI Taxonomy" id="95742"/>
    <lineage>
        <taxon>Eukaryota</taxon>
        <taxon>Fungi</taxon>
        <taxon>Dikarya</taxon>
        <taxon>Ascomycota</taxon>
        <taxon>Pezizomycotina</taxon>
        <taxon>Dothideomycetes</taxon>
        <taxon>Pleosporomycetidae</taxon>
        <taxon>Pleosporales</taxon>
        <taxon>Pleosporineae</taxon>
        <taxon>Pleosporaceae</taxon>
        <taxon>Curvularia</taxon>
    </lineage>
</organism>
<dbReference type="Pfam" id="PF13302">
    <property type="entry name" value="Acetyltransf_3"/>
    <property type="match status" value="1"/>
</dbReference>
<accession>A0A9Q8Z376</accession>
<dbReference type="VEuPathDB" id="FungiDB:yc1106_02171"/>
<evidence type="ECO:0000313" key="2">
    <source>
        <dbReference type="EMBL" id="USP74897.1"/>
    </source>
</evidence>
<dbReference type="PROSITE" id="PS51186">
    <property type="entry name" value="GNAT"/>
    <property type="match status" value="1"/>
</dbReference>
<dbReference type="PANTHER" id="PTHR43792">
    <property type="entry name" value="GNAT FAMILY, PUTATIVE (AFU_ORTHOLOGUE AFUA_3G00765)-RELATED-RELATED"/>
    <property type="match status" value="1"/>
</dbReference>
<gene>
    <name evidence="2" type="ORF">yc1106_02171</name>
</gene>
<name>A0A9Q8Z376_CURCL</name>
<dbReference type="InterPro" id="IPR000182">
    <property type="entry name" value="GNAT_dom"/>
</dbReference>
<dbReference type="GO" id="GO:0016747">
    <property type="term" value="F:acyltransferase activity, transferring groups other than amino-acyl groups"/>
    <property type="evidence" value="ECO:0007669"/>
    <property type="project" value="InterPro"/>
</dbReference>
<proteinExistence type="predicted"/>
<protein>
    <recommendedName>
        <fullName evidence="1">N-acetyltransferase domain-containing protein</fullName>
    </recommendedName>
</protein>
<feature type="domain" description="N-acetyltransferase" evidence="1">
    <location>
        <begin position="150"/>
        <end position="234"/>
    </location>
</feature>
<dbReference type="InterPro" id="IPR051531">
    <property type="entry name" value="N-acetyltransferase"/>
</dbReference>
<dbReference type="OrthoDB" id="630895at2759"/>
<evidence type="ECO:0000313" key="3">
    <source>
        <dbReference type="Proteomes" id="UP001056012"/>
    </source>
</evidence>
<dbReference type="SUPFAM" id="SSF55729">
    <property type="entry name" value="Acyl-CoA N-acyltransferases (Nat)"/>
    <property type="match status" value="1"/>
</dbReference>
<keyword evidence="3" id="KW-1185">Reference proteome</keyword>
<dbReference type="InterPro" id="IPR016181">
    <property type="entry name" value="Acyl_CoA_acyltransferase"/>
</dbReference>
<dbReference type="CDD" id="cd04301">
    <property type="entry name" value="NAT_SF"/>
    <property type="match status" value="1"/>
</dbReference>
<dbReference type="Gene3D" id="3.40.630.30">
    <property type="match status" value="1"/>
</dbReference>
<dbReference type="Proteomes" id="UP001056012">
    <property type="component" value="Chromosome 2"/>
</dbReference>